<reference evidence="3" key="1">
    <citation type="journal article" date="2023" name="Mol. Phylogenet. Evol.">
        <title>Genome-scale phylogeny and comparative genomics of the fungal order Sordariales.</title>
        <authorList>
            <person name="Hensen N."/>
            <person name="Bonometti L."/>
            <person name="Westerberg I."/>
            <person name="Brannstrom I.O."/>
            <person name="Guillou S."/>
            <person name="Cros-Aarteil S."/>
            <person name="Calhoun S."/>
            <person name="Haridas S."/>
            <person name="Kuo A."/>
            <person name="Mondo S."/>
            <person name="Pangilinan J."/>
            <person name="Riley R."/>
            <person name="LaButti K."/>
            <person name="Andreopoulos B."/>
            <person name="Lipzen A."/>
            <person name="Chen C."/>
            <person name="Yan M."/>
            <person name="Daum C."/>
            <person name="Ng V."/>
            <person name="Clum A."/>
            <person name="Steindorff A."/>
            <person name="Ohm R.A."/>
            <person name="Martin F."/>
            <person name="Silar P."/>
            <person name="Natvig D.O."/>
            <person name="Lalanne C."/>
            <person name="Gautier V."/>
            <person name="Ament-Velasquez S.L."/>
            <person name="Kruys A."/>
            <person name="Hutchinson M.I."/>
            <person name="Powell A.J."/>
            <person name="Barry K."/>
            <person name="Miller A.N."/>
            <person name="Grigoriev I.V."/>
            <person name="Debuchy R."/>
            <person name="Gladieux P."/>
            <person name="Hiltunen Thoren M."/>
            <person name="Johannesson H."/>
        </authorList>
    </citation>
    <scope>NUCLEOTIDE SEQUENCE</scope>
    <source>
        <strain evidence="3">CBS 123565</strain>
    </source>
</reference>
<evidence type="ECO:0000313" key="4">
    <source>
        <dbReference type="Proteomes" id="UP001304895"/>
    </source>
</evidence>
<proteinExistence type="predicted"/>
<dbReference type="EMBL" id="MU853404">
    <property type="protein sequence ID" value="KAK4136088.1"/>
    <property type="molecule type" value="Genomic_DNA"/>
</dbReference>
<organism evidence="3 4">
    <name type="scientific">Trichocladium antarcticum</name>
    <dbReference type="NCBI Taxonomy" id="1450529"/>
    <lineage>
        <taxon>Eukaryota</taxon>
        <taxon>Fungi</taxon>
        <taxon>Dikarya</taxon>
        <taxon>Ascomycota</taxon>
        <taxon>Pezizomycotina</taxon>
        <taxon>Sordariomycetes</taxon>
        <taxon>Sordariomycetidae</taxon>
        <taxon>Sordariales</taxon>
        <taxon>Chaetomiaceae</taxon>
        <taxon>Trichocladium</taxon>
    </lineage>
</organism>
<keyword evidence="4" id="KW-1185">Reference proteome</keyword>
<evidence type="ECO:0000313" key="3">
    <source>
        <dbReference type="EMBL" id="KAK4136088.1"/>
    </source>
</evidence>
<dbReference type="InterPro" id="IPR056632">
    <property type="entry name" value="DUF7730"/>
</dbReference>
<accession>A0AAN6ZFK7</accession>
<reference evidence="3" key="2">
    <citation type="submission" date="2023-05" db="EMBL/GenBank/DDBJ databases">
        <authorList>
            <consortium name="Lawrence Berkeley National Laboratory"/>
            <person name="Steindorff A."/>
            <person name="Hensen N."/>
            <person name="Bonometti L."/>
            <person name="Westerberg I."/>
            <person name="Brannstrom I.O."/>
            <person name="Guillou S."/>
            <person name="Cros-Aarteil S."/>
            <person name="Calhoun S."/>
            <person name="Haridas S."/>
            <person name="Kuo A."/>
            <person name="Mondo S."/>
            <person name="Pangilinan J."/>
            <person name="Riley R."/>
            <person name="Labutti K."/>
            <person name="Andreopoulos B."/>
            <person name="Lipzen A."/>
            <person name="Chen C."/>
            <person name="Yanf M."/>
            <person name="Daum C."/>
            <person name="Ng V."/>
            <person name="Clum A."/>
            <person name="Ohm R."/>
            <person name="Martin F."/>
            <person name="Silar P."/>
            <person name="Natvig D."/>
            <person name="Lalanne C."/>
            <person name="Gautier V."/>
            <person name="Ament-Velasquez S.L."/>
            <person name="Kruys A."/>
            <person name="Hutchinson M.I."/>
            <person name="Powell A.J."/>
            <person name="Barry K."/>
            <person name="Miller A.N."/>
            <person name="Grigoriev I.V."/>
            <person name="Debuchy R."/>
            <person name="Gladieux P."/>
            <person name="Thoren M.H."/>
            <person name="Johannesson H."/>
        </authorList>
    </citation>
    <scope>NUCLEOTIDE SEQUENCE</scope>
    <source>
        <strain evidence="3">CBS 123565</strain>
    </source>
</reference>
<gene>
    <name evidence="3" type="ORF">BT67DRAFT_440236</name>
</gene>
<feature type="region of interest" description="Disordered" evidence="1">
    <location>
        <begin position="1"/>
        <end position="39"/>
    </location>
</feature>
<feature type="compositionally biased region" description="Polar residues" evidence="1">
    <location>
        <begin position="1"/>
        <end position="17"/>
    </location>
</feature>
<dbReference type="Proteomes" id="UP001304895">
    <property type="component" value="Unassembled WGS sequence"/>
</dbReference>
<feature type="compositionally biased region" description="Basic and acidic residues" evidence="1">
    <location>
        <begin position="23"/>
        <end position="35"/>
    </location>
</feature>
<protein>
    <recommendedName>
        <fullName evidence="2">DUF7730 domain-containing protein</fullName>
    </recommendedName>
</protein>
<dbReference type="AlphaFoldDB" id="A0AAN6ZFK7"/>
<evidence type="ECO:0000256" key="1">
    <source>
        <dbReference type="SAM" id="MobiDB-lite"/>
    </source>
</evidence>
<comment type="caution">
    <text evidence="3">The sequence shown here is derived from an EMBL/GenBank/DDBJ whole genome shotgun (WGS) entry which is preliminary data.</text>
</comment>
<dbReference type="PANTHER" id="PTHR38790:SF4">
    <property type="entry name" value="2EXR DOMAIN-CONTAINING PROTEIN"/>
    <property type="match status" value="1"/>
</dbReference>
<evidence type="ECO:0000259" key="2">
    <source>
        <dbReference type="Pfam" id="PF24864"/>
    </source>
</evidence>
<feature type="domain" description="DUF7730" evidence="2">
    <location>
        <begin position="68"/>
        <end position="290"/>
    </location>
</feature>
<name>A0AAN6ZFK7_9PEZI</name>
<sequence length="338" mass="38709">MFTTSVSPTSKGRSLQSRGAYKRRVDPAKEQKRQEQQTFTPITWPDSLTRRKSHRCTIKMDSSAITRVPLFSQLPFDIRHRIYSIFLHDAGVRQHILCPSVARRRMPSALHPQFLVSRKCDETSFEQMEACGHYDCQFEKEKSKKAARSTKGANFALADLNSLMRTCKFGYQEVSVFLYQSTTLTFSSFPELGAFLDWINPQLLPSIRSISFIAHMLPENTAHCMRLIEGQYFQGDGADHVALFKRIPHLRSLEINFFPSFILFYSTRLADMMKPLEGLSKDTNVTVRLPKLLINGVKAPQGLPLQGQLRDGEWYSLQRPLMGRSDGHWGCKAYAEYV</sequence>
<dbReference type="PANTHER" id="PTHR38790">
    <property type="entry name" value="2EXR DOMAIN-CONTAINING PROTEIN-RELATED"/>
    <property type="match status" value="1"/>
</dbReference>
<dbReference type="Pfam" id="PF24864">
    <property type="entry name" value="DUF7730"/>
    <property type="match status" value="1"/>
</dbReference>